<evidence type="ECO:0000256" key="2">
    <source>
        <dbReference type="ARBA" id="ARBA00022692"/>
    </source>
</evidence>
<reference evidence="7 8" key="1">
    <citation type="submission" date="2011-11" db="EMBL/GenBank/DDBJ databases">
        <title>The Genome Sequence of Fusarium oxysporum PHW815.</title>
        <authorList>
            <consortium name="The Broad Institute Genome Sequencing Platform"/>
            <person name="Ma L.-J."/>
            <person name="Gale L.R."/>
            <person name="Schwartz D.C."/>
            <person name="Zhou S."/>
            <person name="Corby-Kistler H."/>
            <person name="Young S.K."/>
            <person name="Zeng Q."/>
            <person name="Gargeya S."/>
            <person name="Fitzgerald M."/>
            <person name="Haas B."/>
            <person name="Abouelleil A."/>
            <person name="Alvarado L."/>
            <person name="Arachchi H.M."/>
            <person name="Berlin A."/>
            <person name="Brown A."/>
            <person name="Chapman S.B."/>
            <person name="Chen Z."/>
            <person name="Dunbar C."/>
            <person name="Freedman E."/>
            <person name="Gearin G."/>
            <person name="Goldberg J."/>
            <person name="Griggs A."/>
            <person name="Gujja S."/>
            <person name="Heiman D."/>
            <person name="Howarth C."/>
            <person name="Larson L."/>
            <person name="Lui A."/>
            <person name="MacDonald P.J.P."/>
            <person name="Montmayeur A."/>
            <person name="Murphy C."/>
            <person name="Neiman D."/>
            <person name="Pearson M."/>
            <person name="Priest M."/>
            <person name="Roberts A."/>
            <person name="Saif S."/>
            <person name="Shea T."/>
            <person name="Shenoy N."/>
            <person name="Sisk P."/>
            <person name="Stolte C."/>
            <person name="Sykes S."/>
            <person name="Wortman J."/>
            <person name="Nusbaum C."/>
            <person name="Birren B."/>
        </authorList>
    </citation>
    <scope>NUCLEOTIDE SEQUENCE [LARGE SCALE GENOMIC DNA]</scope>
    <source>
        <strain evidence="7 8">54005</strain>
    </source>
</reference>
<dbReference type="SUPFAM" id="SSF144083">
    <property type="entry name" value="Magnesium transport protein CorA, transmembrane region"/>
    <property type="match status" value="1"/>
</dbReference>
<feature type="region of interest" description="Disordered" evidence="5">
    <location>
        <begin position="189"/>
        <end position="223"/>
    </location>
</feature>
<feature type="transmembrane region" description="Helical" evidence="6">
    <location>
        <begin position="888"/>
        <end position="910"/>
    </location>
</feature>
<organism evidence="7 8">
    <name type="scientific">Fusarium oxysporum f. sp. raphani 54005</name>
    <dbReference type="NCBI Taxonomy" id="1089458"/>
    <lineage>
        <taxon>Eukaryota</taxon>
        <taxon>Fungi</taxon>
        <taxon>Dikarya</taxon>
        <taxon>Ascomycota</taxon>
        <taxon>Pezizomycotina</taxon>
        <taxon>Sordariomycetes</taxon>
        <taxon>Hypocreomycetidae</taxon>
        <taxon>Hypocreales</taxon>
        <taxon>Nectriaceae</taxon>
        <taxon>Fusarium</taxon>
        <taxon>Fusarium oxysporum species complex</taxon>
    </lineage>
</organism>
<dbReference type="Gene3D" id="1.20.58.340">
    <property type="entry name" value="Magnesium transport protein CorA, transmembrane region"/>
    <property type="match status" value="1"/>
</dbReference>
<evidence type="ECO:0000256" key="5">
    <source>
        <dbReference type="SAM" id="MobiDB-lite"/>
    </source>
</evidence>
<dbReference type="EMBL" id="JH658467">
    <property type="protein sequence ID" value="EXK79520.1"/>
    <property type="molecule type" value="Genomic_DNA"/>
</dbReference>
<evidence type="ECO:0000256" key="4">
    <source>
        <dbReference type="ARBA" id="ARBA00023136"/>
    </source>
</evidence>
<feature type="compositionally biased region" description="Polar residues" evidence="5">
    <location>
        <begin position="189"/>
        <end position="205"/>
    </location>
</feature>
<comment type="subcellular location">
    <subcellularLocation>
        <location evidence="1">Membrane</location>
        <topology evidence="1">Multi-pass membrane protein</topology>
    </subcellularLocation>
</comment>
<dbReference type="Proteomes" id="UP000030663">
    <property type="component" value="Unassembled WGS sequence"/>
</dbReference>
<evidence type="ECO:0000313" key="8">
    <source>
        <dbReference type="Proteomes" id="UP000030663"/>
    </source>
</evidence>
<feature type="compositionally biased region" description="Polar residues" evidence="5">
    <location>
        <begin position="360"/>
        <end position="372"/>
    </location>
</feature>
<feature type="region of interest" description="Disordered" evidence="5">
    <location>
        <begin position="346"/>
        <end position="372"/>
    </location>
</feature>
<dbReference type="GO" id="GO:0016020">
    <property type="term" value="C:membrane"/>
    <property type="evidence" value="ECO:0007669"/>
    <property type="project" value="UniProtKB-SubCell"/>
</dbReference>
<dbReference type="InterPro" id="IPR002523">
    <property type="entry name" value="MgTranspt_CorA/ZnTranspt_ZntB"/>
</dbReference>
<keyword evidence="4 6" id="KW-0472">Membrane</keyword>
<protein>
    <submittedName>
        <fullName evidence="7">Uncharacterized protein</fullName>
    </submittedName>
</protein>
<gene>
    <name evidence="7" type="ORF">FOQG_15879</name>
</gene>
<dbReference type="Pfam" id="PF01544">
    <property type="entry name" value="CorA"/>
    <property type="match status" value="1"/>
</dbReference>
<dbReference type="HOGENOM" id="CLU_345468_0_0_1"/>
<feature type="compositionally biased region" description="Polar residues" evidence="5">
    <location>
        <begin position="214"/>
        <end position="223"/>
    </location>
</feature>
<evidence type="ECO:0000313" key="7">
    <source>
        <dbReference type="EMBL" id="EXK79520.1"/>
    </source>
</evidence>
<name>X0BBH1_FUSOX</name>
<evidence type="ECO:0000256" key="6">
    <source>
        <dbReference type="SAM" id="Phobius"/>
    </source>
</evidence>
<keyword evidence="3 6" id="KW-1133">Transmembrane helix</keyword>
<keyword evidence="8" id="KW-1185">Reference proteome</keyword>
<evidence type="ECO:0000256" key="1">
    <source>
        <dbReference type="ARBA" id="ARBA00004141"/>
    </source>
</evidence>
<dbReference type="OrthoDB" id="5428055at2759"/>
<accession>X0BBH1</accession>
<keyword evidence="2 6" id="KW-0812">Transmembrane</keyword>
<feature type="transmembrane region" description="Helical" evidence="6">
    <location>
        <begin position="742"/>
        <end position="769"/>
    </location>
</feature>
<dbReference type="AlphaFoldDB" id="X0BBH1"/>
<dbReference type="GO" id="GO:0046873">
    <property type="term" value="F:metal ion transmembrane transporter activity"/>
    <property type="evidence" value="ECO:0007669"/>
    <property type="project" value="InterPro"/>
</dbReference>
<sequence>MPFFRPCSLMDLGIMDYHVDHSQWGSDRNSASAISINRESTAGTSHSGGKCRRFRRFKQCEESDTTGVGQVLYTCAACAVRGHGGGGWSPGCSSFLGAASNLDLKPSIHPYFMSARSTIVKSHGLCFLHDRNSLDTYVRSLCVGQESLDMDVEPASPLLKRALSSPQLRLSTGVLGLAREASSDLTAVVASNSKSTDPEAASNSKEPSRDSPKLPTTQTAQTTPEIARLVSKSKAKSPGFDFEQHYGVSRKSAGEVLNEILQDLLNYKNIHNWDDKLVTTPFAALTATVRSYYNEKPGHLNSLLEDAVVDEVLTANGVSSRPSIKAEMANIDAHLFFTKNLPKRRPSTIPESEAVPVTPRTRSTPGSFQSKSPGLSHGRVVYIKEKTTALKRASFLVLHAFCIRLQNEDYGFIRAFIERHLSLRCVQKVPYHWQQISPPQMDASRQQCYKRVTISCHLSYLTLDSDSQDAADTKESIDREAVFPFGHKTKDHHDDLPSSHQSLFRASSSVLLTLAEPVESKSHEEETSLLRNPEALWTVIVLNSPSNLGYDHEPAQYLTPIAQYVRGMASSVVTQRNNAQGIYDAVKGHLADNEGDGMFDDKNFTKSMLYHWAVQACDELAESISSSLRFLRKTLETNVKKLCTDAHVYEKLGIEYWMQRMDEELFALEDLESQIIALRGRVQENRHALHGVTAVLEARLASQQSERMKTLAYLATIYLPLTSTASLYSMSVLPKSANFPSFFVVLAISLVLTILLGLQLPSLLAKWFYVTRTWPPRARQAIKRTNMSFQRPEWTRIPYIQGYVDILNPTIDLDPRLRNPPDHWSETVQDSLLFYITWFIFRRLPVLVLHHFLSNEVNFPVYQWFLYQHRHNPRMKIYYHWAFFIRDFVRAILLPAWVVVGGAFLCYLIIQDVLGVVCVPVLNVVLGPVLQLFTFCFVGVVLVSEFIWDNLLGIIRFLSFRCWLRRG</sequence>
<proteinExistence type="predicted"/>
<feature type="transmembrane region" description="Helical" evidence="6">
    <location>
        <begin position="917"/>
        <end position="940"/>
    </location>
</feature>
<dbReference type="InterPro" id="IPR045863">
    <property type="entry name" value="CorA_TM1_TM2"/>
</dbReference>
<evidence type="ECO:0000256" key="3">
    <source>
        <dbReference type="ARBA" id="ARBA00022989"/>
    </source>
</evidence>